<dbReference type="GO" id="GO:0006952">
    <property type="term" value="P:defense response"/>
    <property type="evidence" value="ECO:0007669"/>
    <property type="project" value="UniProtKB-KW"/>
</dbReference>
<dbReference type="GO" id="GO:0000166">
    <property type="term" value="F:nucleotide binding"/>
    <property type="evidence" value="ECO:0007669"/>
    <property type="project" value="UniProtKB-KW"/>
</dbReference>
<keyword evidence="4" id="KW-0547">Nucleotide-binding</keyword>
<dbReference type="eggNOG" id="KOG4658">
    <property type="taxonomic scope" value="Eukaryota"/>
</dbReference>
<organism evidence="7">
    <name type="scientific">Triticum urartu</name>
    <name type="common">Red wild einkorn</name>
    <name type="synonym">Crithodium urartu</name>
    <dbReference type="NCBI Taxonomy" id="4572"/>
    <lineage>
        <taxon>Eukaryota</taxon>
        <taxon>Viridiplantae</taxon>
        <taxon>Streptophyta</taxon>
        <taxon>Embryophyta</taxon>
        <taxon>Tracheophyta</taxon>
        <taxon>Spermatophyta</taxon>
        <taxon>Magnoliopsida</taxon>
        <taxon>Liliopsida</taxon>
        <taxon>Poales</taxon>
        <taxon>Poaceae</taxon>
        <taxon>BOP clade</taxon>
        <taxon>Pooideae</taxon>
        <taxon>Triticodae</taxon>
        <taxon>Triticeae</taxon>
        <taxon>Triticinae</taxon>
        <taxon>Triticum</taxon>
    </lineage>
</organism>
<proteinExistence type="inferred from homology"/>
<evidence type="ECO:0000259" key="6">
    <source>
        <dbReference type="Pfam" id="PF18052"/>
    </source>
</evidence>
<keyword evidence="5" id="KW-0611">Plant defense</keyword>
<comment type="similarity">
    <text evidence="1">Belongs to the disease resistance NB-LRR family.</text>
</comment>
<dbReference type="Gene3D" id="1.20.5.4130">
    <property type="match status" value="1"/>
</dbReference>
<evidence type="ECO:0000313" key="7">
    <source>
        <dbReference type="EMBL" id="EMS62316.1"/>
    </source>
</evidence>
<sequence length="231" mass="24763">MDVAVSAAWWVVGKALGPVSDGFLEAWAASKDLGPNVDALKMELLYVQGMLNNTRGREIDNPALNELLQKLRQLAYGAKDVLDELDYFRIQDGLYGTYEAAEEHAKGCICNLFLNAHHTAKAVGKLLGCSCAAANPRDLGEPRSEEDTRQQVHCCAWPCARRTASGNTSLVPNTDQADGEASGCIRKLASGALGTVRTVGKLFPCSSFPPVHDDVSDKSALCGACIRKAPQ</sequence>
<feature type="domain" description="Disease resistance N-terminal" evidence="6">
    <location>
        <begin position="16"/>
        <end position="89"/>
    </location>
</feature>
<dbReference type="AlphaFoldDB" id="M7ZRQ7"/>
<gene>
    <name evidence="7" type="ORF">TRIUR3_09066</name>
</gene>
<evidence type="ECO:0000256" key="1">
    <source>
        <dbReference type="ARBA" id="ARBA00008894"/>
    </source>
</evidence>
<reference evidence="7" key="1">
    <citation type="journal article" date="2013" name="Nature">
        <title>Draft genome of the wheat A-genome progenitor Triticum urartu.</title>
        <authorList>
            <person name="Ling H.Q."/>
            <person name="Zhao S."/>
            <person name="Liu D."/>
            <person name="Wang J."/>
            <person name="Sun H."/>
            <person name="Zhang C."/>
            <person name="Fan H."/>
            <person name="Li D."/>
            <person name="Dong L."/>
            <person name="Tao Y."/>
            <person name="Gao C."/>
            <person name="Wu H."/>
            <person name="Li Y."/>
            <person name="Cui Y."/>
            <person name="Guo X."/>
            <person name="Zheng S."/>
            <person name="Wang B."/>
            <person name="Yu K."/>
            <person name="Liang Q."/>
            <person name="Yang W."/>
            <person name="Lou X."/>
            <person name="Chen J."/>
            <person name="Feng M."/>
            <person name="Jian J."/>
            <person name="Zhang X."/>
            <person name="Luo G."/>
            <person name="Jiang Y."/>
            <person name="Liu J."/>
            <person name="Wang Z."/>
            <person name="Sha Y."/>
            <person name="Zhang B."/>
            <person name="Wu H."/>
            <person name="Tang D."/>
            <person name="Shen Q."/>
            <person name="Xue P."/>
            <person name="Zou S."/>
            <person name="Wang X."/>
            <person name="Liu X."/>
            <person name="Wang F."/>
            <person name="Yang Y."/>
            <person name="An X."/>
            <person name="Dong Z."/>
            <person name="Zhang K."/>
            <person name="Zhang X."/>
            <person name="Luo M.C."/>
            <person name="Dvorak J."/>
            <person name="Tong Y."/>
            <person name="Wang J."/>
            <person name="Yang H."/>
            <person name="Li Z."/>
            <person name="Wang D."/>
            <person name="Zhang A."/>
            <person name="Wang J."/>
        </authorList>
    </citation>
    <scope>NUCLEOTIDE SEQUENCE</scope>
</reference>
<evidence type="ECO:0000256" key="3">
    <source>
        <dbReference type="ARBA" id="ARBA00022737"/>
    </source>
</evidence>
<protein>
    <recommendedName>
        <fullName evidence="6">Disease resistance N-terminal domain-containing protein</fullName>
    </recommendedName>
</protein>
<accession>M7ZRQ7</accession>
<evidence type="ECO:0000256" key="5">
    <source>
        <dbReference type="ARBA" id="ARBA00022821"/>
    </source>
</evidence>
<keyword evidence="3" id="KW-0677">Repeat</keyword>
<dbReference type="Pfam" id="PF18052">
    <property type="entry name" value="Rx_N"/>
    <property type="match status" value="1"/>
</dbReference>
<evidence type="ECO:0000256" key="4">
    <source>
        <dbReference type="ARBA" id="ARBA00022741"/>
    </source>
</evidence>
<keyword evidence="2" id="KW-0433">Leucine-rich repeat</keyword>
<dbReference type="OMA" id="HAKGCIC"/>
<name>M7ZRQ7_TRIUA</name>
<evidence type="ECO:0000256" key="2">
    <source>
        <dbReference type="ARBA" id="ARBA00022614"/>
    </source>
</evidence>
<dbReference type="STRING" id="4572.M7ZRQ7"/>
<dbReference type="EMBL" id="KD084595">
    <property type="protein sequence ID" value="EMS62316.1"/>
    <property type="molecule type" value="Genomic_DNA"/>
</dbReference>
<dbReference type="InterPro" id="IPR041118">
    <property type="entry name" value="Rx_N"/>
</dbReference>